<dbReference type="GO" id="GO:0031250">
    <property type="term" value="C:anaerobic ribonucleoside-triphosphate reductase complex"/>
    <property type="evidence" value="ECO:0007669"/>
    <property type="project" value="TreeGrafter"/>
</dbReference>
<dbReference type="GO" id="GO:0006260">
    <property type="term" value="P:DNA replication"/>
    <property type="evidence" value="ECO:0007669"/>
    <property type="project" value="InterPro"/>
</dbReference>
<comment type="caution">
    <text evidence="2">The sequence shown here is derived from an EMBL/GenBank/DDBJ whole genome shotgun (WGS) entry which is preliminary data.</text>
</comment>
<dbReference type="GO" id="GO:0004748">
    <property type="term" value="F:ribonucleoside-diphosphate reductase activity, thioredoxin disulfide as acceptor"/>
    <property type="evidence" value="ECO:0007669"/>
    <property type="project" value="TreeGrafter"/>
</dbReference>
<dbReference type="GO" id="GO:0009265">
    <property type="term" value="P:2'-deoxyribonucleotide biosynthetic process"/>
    <property type="evidence" value="ECO:0007669"/>
    <property type="project" value="TreeGrafter"/>
</dbReference>
<dbReference type="Gene3D" id="3.20.70.20">
    <property type="match status" value="1"/>
</dbReference>
<accession>A0A2M8L311</accession>
<organism evidence="2 3">
    <name type="scientific">Candidatus Shapirobacteria bacterium CG10_big_fil_rev_8_21_14_0_10_40_9</name>
    <dbReference type="NCBI Taxonomy" id="1974888"/>
    <lineage>
        <taxon>Bacteria</taxon>
        <taxon>Candidatus Shapironibacteriota</taxon>
    </lineage>
</organism>
<gene>
    <name evidence="2" type="ORF">COU95_03340</name>
</gene>
<dbReference type="PANTHER" id="PTHR21075">
    <property type="entry name" value="ANAEROBIC RIBONUCLEOSIDE-TRIPHOSPHATE REDUCTASE"/>
    <property type="match status" value="1"/>
</dbReference>
<dbReference type="AlphaFoldDB" id="A0A2M8L311"/>
<dbReference type="EC" id="1.17.4.2" evidence="2"/>
<dbReference type="PANTHER" id="PTHR21075:SF0">
    <property type="entry name" value="ANAEROBIC RIBONUCLEOSIDE-TRIPHOSPHATE REDUCTASE"/>
    <property type="match status" value="1"/>
</dbReference>
<dbReference type="CDD" id="cd01675">
    <property type="entry name" value="RNR_III"/>
    <property type="match status" value="1"/>
</dbReference>
<dbReference type="SUPFAM" id="SSF51998">
    <property type="entry name" value="PFL-like glycyl radical enzymes"/>
    <property type="match status" value="1"/>
</dbReference>
<proteinExistence type="predicted"/>
<evidence type="ECO:0000313" key="2">
    <source>
        <dbReference type="EMBL" id="PJE67278.1"/>
    </source>
</evidence>
<dbReference type="GO" id="GO:0008998">
    <property type="term" value="F:ribonucleoside-triphosphate reductase (thioredoxin) activity"/>
    <property type="evidence" value="ECO:0007669"/>
    <property type="project" value="UniProtKB-EC"/>
</dbReference>
<keyword evidence="2" id="KW-0560">Oxidoreductase</keyword>
<reference evidence="3" key="1">
    <citation type="submission" date="2017-09" db="EMBL/GenBank/DDBJ databases">
        <title>Depth-based differentiation of microbial function through sediment-hosted aquifers and enrichment of novel symbionts in the deep terrestrial subsurface.</title>
        <authorList>
            <person name="Probst A.J."/>
            <person name="Ladd B."/>
            <person name="Jarett J.K."/>
            <person name="Geller-Mcgrath D.E."/>
            <person name="Sieber C.M.K."/>
            <person name="Emerson J.B."/>
            <person name="Anantharaman K."/>
            <person name="Thomas B.C."/>
            <person name="Malmstrom R."/>
            <person name="Stieglmeier M."/>
            <person name="Klingl A."/>
            <person name="Woyke T."/>
            <person name="Ryan C.M."/>
            <person name="Banfield J.F."/>
        </authorList>
    </citation>
    <scope>NUCLEOTIDE SEQUENCE [LARGE SCALE GENOMIC DNA]</scope>
</reference>
<dbReference type="Pfam" id="PF13597">
    <property type="entry name" value="NRDD"/>
    <property type="match status" value="1"/>
</dbReference>
<sequence length="613" mass="69657">MRKKDNNHLDVNRLVEEYVNAFDWRVSENANIGYSFGGLMLHISGTVNGNYVLNKIYPPKISQAHREGDFHLHDLFMGLNGYCAGWSIRQLLLEGLNGVPGKIYSAPPKHLSTVMIQLVNFLGTLQNEWAGAQAFSSFDTYLAPFVAFDGLDFKQTKQYIQQFIFDMNTPSRWGTQTPFTNITLDWTVPEDLADQPVIIGGKPQKQKYKDFLPEIAMINKAFIEVMTAGDASGQPFTFPIPTYNITRDFDWNSENARLLFEMTAKFGIPYFQNFINSDLSPSDTRSMCCHLRLELKDLTRKTGGLFGFGESTGSVGVVTINLPRIGHLSKTKKEFFQRLGKLMDLACQSLEIKRKIVQENMDRGLLPYTKRYLGNLRHHFSTIGLVGGNETCLNFLGKGIGTLKGRTFMIEVLKFMRDKLTEFQKKSGEIYNLEATPAEGTSYRFARIDKKKFGKKIITAGTEEASYYTNSTHLPVNFTDDMFEAFEHQDDLQVLYTGGTVFHGFLGEKVSDGESCKILVKKIAENFRLPYYTITPTFSICPSHGYLKNETKKCPKCGKRTLVYSRVVGYLRPVENWNKGKQQEFRERLEYSQKKSLKHSLPGKPLNGDSRLS</sequence>
<dbReference type="Proteomes" id="UP000231474">
    <property type="component" value="Unassembled WGS sequence"/>
</dbReference>
<dbReference type="EMBL" id="PFEK01000065">
    <property type="protein sequence ID" value="PJE67278.1"/>
    <property type="molecule type" value="Genomic_DNA"/>
</dbReference>
<evidence type="ECO:0000313" key="3">
    <source>
        <dbReference type="Proteomes" id="UP000231474"/>
    </source>
</evidence>
<protein>
    <submittedName>
        <fullName evidence="2">Ribonucleoside triphosphate reductase</fullName>
        <ecNumber evidence="2">1.17.4.2</ecNumber>
    </submittedName>
</protein>
<dbReference type="NCBIfam" id="NF006126">
    <property type="entry name" value="PRK08270.1"/>
    <property type="match status" value="1"/>
</dbReference>
<dbReference type="InterPro" id="IPR012833">
    <property type="entry name" value="NrdD"/>
</dbReference>
<evidence type="ECO:0000256" key="1">
    <source>
        <dbReference type="SAM" id="MobiDB-lite"/>
    </source>
</evidence>
<name>A0A2M8L311_9BACT</name>
<feature type="region of interest" description="Disordered" evidence="1">
    <location>
        <begin position="594"/>
        <end position="613"/>
    </location>
</feature>
<dbReference type="NCBIfam" id="TIGR02487">
    <property type="entry name" value="NrdD"/>
    <property type="match status" value="1"/>
</dbReference>